<dbReference type="RefSeq" id="WP_106227588.1">
    <property type="nucleotide sequence ID" value="NZ_PVTV01000013.1"/>
</dbReference>
<dbReference type="Pfam" id="PF10003">
    <property type="entry name" value="DUF2244"/>
    <property type="match status" value="1"/>
</dbReference>
<accession>A0A2T0XGF7</accession>
<dbReference type="AlphaFoldDB" id="A0A2T0XGF7"/>
<dbReference type="Proteomes" id="UP000238308">
    <property type="component" value="Unassembled WGS sequence"/>
</dbReference>
<organism evidence="2 3">
    <name type="scientific">Jezberella montanilacus</name>
    <dbReference type="NCBI Taxonomy" id="323426"/>
    <lineage>
        <taxon>Bacteria</taxon>
        <taxon>Pseudomonadati</taxon>
        <taxon>Pseudomonadota</taxon>
        <taxon>Betaproteobacteria</taxon>
        <taxon>Burkholderiales</taxon>
        <taxon>Alcaligenaceae</taxon>
        <taxon>Jezberella</taxon>
    </lineage>
</organism>
<feature type="transmembrane region" description="Helical" evidence="1">
    <location>
        <begin position="20"/>
        <end position="43"/>
    </location>
</feature>
<comment type="caution">
    <text evidence="2">The sequence shown here is derived from an EMBL/GenBank/DDBJ whole genome shotgun (WGS) entry which is preliminary data.</text>
</comment>
<keyword evidence="1" id="KW-0812">Transmembrane</keyword>
<keyword evidence="3" id="KW-1185">Reference proteome</keyword>
<gene>
    <name evidence="2" type="ORF">BCM14_1741</name>
</gene>
<dbReference type="OrthoDB" id="9091577at2"/>
<sequence>MKIWRTKRNCSLTPKQLSVFYALLVGVSLSVGIGFFIAGIWVVPIFSTIEVTAVTIGFLVYSRHALDFEEIQIDGTKLIVKKFIGYQERIYEFNTLWTELTIPPRNSKVFRLSEAAQTVEVGQFVPREQLRFFIAELRRHLK</sequence>
<name>A0A2T0XGF7_9BURK</name>
<reference evidence="2 3" key="1">
    <citation type="submission" date="2018-03" db="EMBL/GenBank/DDBJ databases">
        <title>Genomic Encyclopedia of Type Strains, Phase III (KMG-III): the genomes of soil and plant-associated and newly described type strains.</title>
        <authorList>
            <person name="Whitman W."/>
        </authorList>
    </citation>
    <scope>NUCLEOTIDE SEQUENCE [LARGE SCALE GENOMIC DNA]</scope>
    <source>
        <strain evidence="2 3">MWH-P2sevCIIIb</strain>
    </source>
</reference>
<dbReference type="InterPro" id="IPR019253">
    <property type="entry name" value="DUF2244_TM"/>
</dbReference>
<protein>
    <submittedName>
        <fullName evidence="2">Putative membrane protein</fullName>
    </submittedName>
</protein>
<keyword evidence="1" id="KW-0472">Membrane</keyword>
<proteinExistence type="predicted"/>
<evidence type="ECO:0000256" key="1">
    <source>
        <dbReference type="SAM" id="Phobius"/>
    </source>
</evidence>
<keyword evidence="1" id="KW-1133">Transmembrane helix</keyword>
<evidence type="ECO:0000313" key="3">
    <source>
        <dbReference type="Proteomes" id="UP000238308"/>
    </source>
</evidence>
<evidence type="ECO:0000313" key="2">
    <source>
        <dbReference type="EMBL" id="PRY98024.1"/>
    </source>
</evidence>
<dbReference type="EMBL" id="PVTV01000013">
    <property type="protein sequence ID" value="PRY98024.1"/>
    <property type="molecule type" value="Genomic_DNA"/>
</dbReference>